<accession>A0A9F5IGB1</accession>
<feature type="region of interest" description="Disordered" evidence="3">
    <location>
        <begin position="163"/>
        <end position="209"/>
    </location>
</feature>
<sequence>MSDSQESMEVTLQTEVESGASGFSVAGGGAEGIFVKQVLKESPASKLFSLREGDQLLSATIFFDNIKYEDALKILQYSEPYKVQFNLKRKLVGKDEPETIHSETQSKKEKLSQGRDTLEISEKTISEEDKTNLIVKQRVGRQKRTKKDRLSWPKFQSIKGKKILGHRRSRSTSDAYEHGIPDVSPTSTDTESQFQPEETHGKIKKQSQKKLKFPTIGFKMHKSKQEPYEVNPFKEYENDTTMELPDVMTREYTTSFDIDRKTREKQEPKREVSDTIFQLPQHTRKYPDVELTIPMSKEKKAKSNVEFTKQEPTVTTSQMKTAVIQTKDISDSQMKVSQNIPKIRKKKQKDTREKLQTETQYRKDEKGKETTISSKHTLPHIEGPKFEMDINMPKVDISLPKADHKATKSELKMGEITADINISVCDIKSPTGQAVLGLQTPDLETKTPSGKIPPEGSEGRLEDDDGKFKMLKFQMPKFGISLPKGKGVPEGHLSMEGDLPKTGMKGEVTLPTTEFEADIKLPKVEVEAPSLDVEATEKGKIKMPGMKVPSVKVPKLKTPEVGISLPKVEADVSLPKGKAEVPEAEMAVKVPEAEGTIEGGGMKIHMPKFKMPSMGFSKPDIRGPKLDMDVSMPKVDISLPEAELHVAKPEMKAGKLEGDISISAPDIKIPTGEATLELKVPDVDIEAPSGKVAVEGPDLKLESGDSKFKMPKFQMPKFGISLPKGKGVPEGEVTIPSMEADLPKTGLKAEVTLPSAEPKADIKLPEVEIETPSLDVEVGEKGKLKMPGVKVPSVKVPKLKTPEVGISLPKVEADVSLPKGKAEVPEGEMTVKVPEAEGTIEGAGMKIHMPKFKMPSMGFSKRDIKGPKVDVDVSMPKVDISFPEAKIHVAKPEMNTGELAGDISISAPDIKIPTDQATLELKAPDVEIAAPSGKVAVEGPDVKLETGDSKFKMPKFQMPKFGITLPKGKGVPHGEVTIPSVEADRPKTGLQGEITLPSMEDQADLKVPAVEVEAPSLDMEIWEEGKLKMPGVKVPSVKVPKLKTPEVGISLPKVEADVSLPKGKAEVPQGEVAVKVPEAEGTIEGRGMKIHMPKFKMPSVGLSKPDIKGPKVDIDVSMPKIDISIPEAEIHVAKPELKAGELKGDISISAPDVKIPTGQATLELKAPDVDIAAPSGKVAVEGPDVKLESGDSKFKMPKFQMPKFGISLPKGKGVPEGEVTIPSVHADLPKTGLKSEITLPSAELEADIKLPEVEVEVPSLDVEVGEEGKLKMPGVKMPSVKVPKLKTPEVGISVPKVEADVSLPKGKAKVPEGEVAEKVPEAEGTIEGGGMKIHMPKFKMPSMGFSKPDIKGPKLDVDVSMAKVDISLPEAELHIAKPKIKAGELKGDISISAPDVKIPTGQATLELEIPDLDLESSSGKVAVEGPDVKVESGDIKFKMPKFQMPKFGISLPKGKGVPEGEVIIPSVEADLPKTGVKSEITLPSAELEADIKLPEVEVEVPSLDLEVGEKGRLKMPGVKMPSVKVPKLKTPEVGISLAKVETDVSLPKGKAEVPEGEVAVKVPEAEGTIEGGGMKIHMPKFKMPSMGFSKPDTKGPKVDVDVSMPKVDISIPEAELHVAKPEIKSGELEGNIRISAPDIKIPTGQATMELKAPDVQIEAPSGKVAVEGPDVKLESGDSKFKMPKFKMPRLGISLPKGKAVPEEEVTIPSMEGDLPKTELKAEVSLPSAELEGDIKLPELEVEALSLDMDITDKGKLKMPGVKMPSVKVAKLKTPEVGISLPKVEADVCLPTGKAKVPEGEVAVNLPEAEGTIEGGGIKIHMPKFKMPSMGFSKPDIKGPKVDVDVSMPKVDLSLPEAELHVAKPEMKAGEPVDEISISAPDVKIPMGQATLELKAPDVDIKAPSGKVTVQGPDVKLESGDSKFKMPKFKMPKLGISLPKGKAVPEGEVTIPFLEADLPKTVMKVEVALPSTGPEADIKLPEVEVQGPSLDVEVGEKGKLKMPGVKMPSLKAPKLKAPEVGISLPKVEADLSLPKGKAEVPEVEAAVKMPESEGTIEGGGMKIHMPKFKMPSMGFSKPEIKGPKVDMDLSVPKVDLSLPEAKIHVAKPDMKAGEVMDDISISATEIGDTLELKTPDLHLECSSSKVTVQGPDVKLESGDSKFQMPKLGISLPKGKGVPEGEVTIPSVEADFPKTGLKAEVTLPSAKLEADIKLPELEAEPPCLDMEIGEKGKIKMPGMKLPSMKAPKLTSPEVGITLPKSEADVSLSKAKAEMHDSEAAIKVAGAEDSHEKGRMKIHMPRFKMPSMGFSKQDIKGPKIDVDVSMPDVHVSLPKAELSATEPRLKTDELEGDLRIAAPDVKIPRVPVTVELKAPNIGVQACSGKIPDTDIGLPKDVDVPQLKTTTDITDIAVEAPTLEMESDVPGEKKKVLEEKMKMSQIFRVDVKTAAVGIPSVDISVAQSEVSTQDSHAAAKEPETKGEVKSESLDGEEKGHFKMPKFKLPSLSWSPKKEASLKTNIKEPLEESKLTIVSDDTGTEPKVTLSQDQGVHIDQNVEIATKKGQVKRPHITMPKISLSKTKLPRAEVDIVVEGDGASVQIPDIESSFTTRKVEETEISVKMLKDEIKEEIKTFQTDTDINLSKTDIKVPMTKSSFEQKSLETEFKGDVCMDNASMKSDGTEGKFSMPKLKMPNFGISHQESDVSESGIILPKTESDVSQFQMTTESDKLGGKALPLEVKNDEANPEEIQTEESQSWFKMPKFKMPSFGRTSSKTKKSDAETEDSTGKALVTELQVEVKSPEVVTTSPHMELDIGKDILEQEVMLPQEDIQSNTDLLVGEGSFLQSSDKAGRKLSDLETKTYADVVKHGAEGQSLQIHKTGFIGPTSEIAIPKMDIDINIPKSEMTLQQHQVTLDPMGVAEVPPTEITMGRKIDPTISDTEPLQSLDTQPEEMGSEKKSPKKDTQGKESIFKMPTFSVPLFGWSTTKSSAIVPGIVSDLEEPAVALSKISITDEDFEIIDYPTEGFEKDLPTEDEVKAEEKEKSSKSKASKFKIPKFANLRSKSQGAEIQVDPPKMQTEVSLVKPEGEIPGIQVQDKKPGDAEVSFLIPKFKMPKFTHIISEGETLTSEETMDIKHTTTDDISQLQFRTMLPEGKGDTGYDIQKSKVRITTLSEPAIQRPLVGSKLPSTDSSFADTTVYIQVPKKFSAEFLTEKIDTKDGNIQKSIAKITTLREPDIQKAPLEIKLQPEDPFSPSAPVQVQGSYIESKEIKMEDKSTFGYGDAAEIQESFSSQIVKESEILPSEVKTAAFGFSLLKVKIQESHVSLDTPVKLSSTECMDETFEGKDHQLSGSGETAQMSGLGKVKPSGKDKDITCEFTEEASSATTLTKLKAFTAEVQSSSEFAESHSEPIEISKSAVEIAEETKFTSSTEEPTDEKEKLDSKRSSGRFKLWLPSIGFSSTAEGTMSDSKPEAQQEIQSDDSSVLDSDTAKQTEKTGWFRFPKLGFSSPTKKSKEADKEKETDPKEGKDEESPTEKSETFFDAQETLSLKEKEENETSGDIPSEPIVSSSARTELILLEKGKAEPQCIPEGSSK</sequence>
<feature type="region of interest" description="Disordered" evidence="3">
    <location>
        <begin position="3418"/>
        <end position="3441"/>
    </location>
</feature>
<feature type="compositionally biased region" description="Polar residues" evidence="3">
    <location>
        <begin position="3455"/>
        <end position="3464"/>
    </location>
</feature>
<feature type="region of interest" description="Disordered" evidence="3">
    <location>
        <begin position="2764"/>
        <end position="2783"/>
    </location>
</feature>
<feature type="domain" description="PDZ" evidence="4">
    <location>
        <begin position="9"/>
        <end position="76"/>
    </location>
</feature>
<feature type="compositionally biased region" description="Basic and acidic residues" evidence="3">
    <location>
        <begin position="3508"/>
        <end position="3535"/>
    </location>
</feature>
<evidence type="ECO:0000313" key="6">
    <source>
        <dbReference type="RefSeq" id="XP_025019710.1"/>
    </source>
</evidence>
<dbReference type="InterPro" id="IPR036034">
    <property type="entry name" value="PDZ_sf"/>
</dbReference>
<dbReference type="RefSeq" id="XP_025019711.1">
    <property type="nucleotide sequence ID" value="XM_025163943.1"/>
</dbReference>
<feature type="compositionally biased region" description="Polar residues" evidence="3">
    <location>
        <begin position="2933"/>
        <end position="2944"/>
    </location>
</feature>
<feature type="compositionally biased region" description="Basic and acidic residues" evidence="3">
    <location>
        <begin position="2469"/>
        <end position="2492"/>
    </location>
</feature>
<dbReference type="Gene3D" id="2.30.42.10">
    <property type="match status" value="1"/>
</dbReference>
<dbReference type="FunFam" id="2.30.42.10:FF:000225">
    <property type="entry name" value="AHNAK2 isoform 1"/>
    <property type="match status" value="1"/>
</dbReference>
<feature type="region of interest" description="Disordered" evidence="3">
    <location>
        <begin position="2926"/>
        <end position="2965"/>
    </location>
</feature>
<dbReference type="PROSITE" id="PS50106">
    <property type="entry name" value="PDZ"/>
    <property type="match status" value="1"/>
</dbReference>
<feature type="compositionally biased region" description="Basic and acidic residues" evidence="3">
    <location>
        <begin position="2950"/>
        <end position="2965"/>
    </location>
</feature>
<dbReference type="GO" id="GO:0005737">
    <property type="term" value="C:cytoplasm"/>
    <property type="evidence" value="ECO:0007669"/>
    <property type="project" value="TreeGrafter"/>
</dbReference>
<evidence type="ECO:0000259" key="4">
    <source>
        <dbReference type="PROSITE" id="PS50106"/>
    </source>
</evidence>
<feature type="compositionally biased region" description="Polar residues" evidence="3">
    <location>
        <begin position="3471"/>
        <end position="3482"/>
    </location>
</feature>
<feature type="region of interest" description="Disordered" evidence="3">
    <location>
        <begin position="3455"/>
        <end position="3566"/>
    </location>
</feature>
<organism evidence="5 6">
    <name type="scientific">Python bivittatus</name>
    <name type="common">Burmese python</name>
    <name type="synonym">Python molurus bivittatus</name>
    <dbReference type="NCBI Taxonomy" id="176946"/>
    <lineage>
        <taxon>Eukaryota</taxon>
        <taxon>Metazoa</taxon>
        <taxon>Chordata</taxon>
        <taxon>Craniata</taxon>
        <taxon>Vertebrata</taxon>
        <taxon>Euteleostomi</taxon>
        <taxon>Lepidosauria</taxon>
        <taxon>Squamata</taxon>
        <taxon>Bifurcata</taxon>
        <taxon>Unidentata</taxon>
        <taxon>Episquamata</taxon>
        <taxon>Toxicofera</taxon>
        <taxon>Serpentes</taxon>
        <taxon>Henophidia</taxon>
        <taxon>Pythonidae</taxon>
        <taxon>Python</taxon>
    </lineage>
</organism>
<keyword evidence="2" id="KW-0539">Nucleus</keyword>
<dbReference type="PANTHER" id="PTHR23348">
    <property type="entry name" value="PERIAXIN/AHNAK"/>
    <property type="match status" value="1"/>
</dbReference>
<feature type="compositionally biased region" description="Polar residues" evidence="3">
    <location>
        <begin position="3345"/>
        <end position="3354"/>
    </location>
</feature>
<evidence type="ECO:0000313" key="5">
    <source>
        <dbReference type="Proteomes" id="UP000695026"/>
    </source>
</evidence>
<dbReference type="PANTHER" id="PTHR23348:SF42">
    <property type="entry name" value="PERIAXIN"/>
    <property type="match status" value="1"/>
</dbReference>
<feature type="region of interest" description="Disordered" evidence="3">
    <location>
        <begin position="332"/>
        <end position="376"/>
    </location>
</feature>
<dbReference type="CTD" id="113146"/>
<dbReference type="GO" id="GO:0043484">
    <property type="term" value="P:regulation of RNA splicing"/>
    <property type="evidence" value="ECO:0007669"/>
    <property type="project" value="TreeGrafter"/>
</dbReference>
<evidence type="ECO:0000256" key="2">
    <source>
        <dbReference type="ARBA" id="ARBA00023242"/>
    </source>
</evidence>
<dbReference type="GO" id="GO:0032287">
    <property type="term" value="P:peripheral nervous system myelin maintenance"/>
    <property type="evidence" value="ECO:0007669"/>
    <property type="project" value="TreeGrafter"/>
</dbReference>
<feature type="region of interest" description="Disordered" evidence="3">
    <location>
        <begin position="2459"/>
        <end position="2493"/>
    </location>
</feature>
<feature type="region of interest" description="Disordered" evidence="3">
    <location>
        <begin position="3340"/>
        <end position="3365"/>
    </location>
</feature>
<dbReference type="SUPFAM" id="SSF50156">
    <property type="entry name" value="PDZ domain-like"/>
    <property type="match status" value="1"/>
</dbReference>
<evidence type="ECO:0000313" key="7">
    <source>
        <dbReference type="RefSeq" id="XP_025019711.1"/>
    </source>
</evidence>
<feature type="region of interest" description="Disordered" evidence="3">
    <location>
        <begin position="95"/>
        <end position="123"/>
    </location>
</feature>
<feature type="compositionally biased region" description="Polar residues" evidence="3">
    <location>
        <begin position="184"/>
        <end position="196"/>
    </location>
</feature>
<dbReference type="RefSeq" id="XP_025019710.1">
    <property type="nucleotide sequence ID" value="XM_025163942.1"/>
</dbReference>
<evidence type="ECO:0000256" key="3">
    <source>
        <dbReference type="SAM" id="MobiDB-lite"/>
    </source>
</evidence>
<feature type="region of interest" description="Disordered" evidence="3">
    <location>
        <begin position="441"/>
        <end position="463"/>
    </location>
</feature>
<dbReference type="Proteomes" id="UP000695026">
    <property type="component" value="Unplaced"/>
</dbReference>
<dbReference type="SMART" id="SM00228">
    <property type="entry name" value="PDZ"/>
    <property type="match status" value="1"/>
</dbReference>
<feature type="compositionally biased region" description="Basic and acidic residues" evidence="3">
    <location>
        <begin position="350"/>
        <end position="369"/>
    </location>
</feature>
<dbReference type="GeneID" id="103061728"/>
<keyword evidence="5" id="KW-1185">Reference proteome</keyword>
<dbReference type="InterPro" id="IPR001478">
    <property type="entry name" value="PDZ"/>
</dbReference>
<proteinExistence type="predicted"/>
<name>A0A9F5IGB1_PYTBI</name>
<comment type="subcellular location">
    <subcellularLocation>
        <location evidence="1">Nucleus</location>
    </subcellularLocation>
</comment>
<protein>
    <submittedName>
        <fullName evidence="6">Protein AHNAK2 isoform X6</fullName>
    </submittedName>
    <submittedName>
        <fullName evidence="7">Protein AHNAK2 isoform X7</fullName>
    </submittedName>
</protein>
<dbReference type="GO" id="GO:0005634">
    <property type="term" value="C:nucleus"/>
    <property type="evidence" value="ECO:0007669"/>
    <property type="project" value="UniProtKB-SubCell"/>
</dbReference>
<dbReference type="InterPro" id="IPR052082">
    <property type="entry name" value="Myelin_sheath_structural"/>
</dbReference>
<evidence type="ECO:0000256" key="1">
    <source>
        <dbReference type="ARBA" id="ARBA00004123"/>
    </source>
</evidence>
<gene>
    <name evidence="6 7" type="primary">AHNAK2</name>
</gene>
<reference evidence="6 7" key="1">
    <citation type="submission" date="2025-04" db="UniProtKB">
        <authorList>
            <consortium name="RefSeq"/>
        </authorList>
    </citation>
    <scope>IDENTIFICATION</scope>
    <source>
        <tissue evidence="6 7">Liver</tissue>
    </source>
</reference>